<dbReference type="Proteomes" id="UP000218287">
    <property type="component" value="Chromosome"/>
</dbReference>
<organism evidence="2 3">
    <name type="scientific">Anabaenopsis circularis NIES-21</name>
    <dbReference type="NCBI Taxonomy" id="1085406"/>
    <lineage>
        <taxon>Bacteria</taxon>
        <taxon>Bacillati</taxon>
        <taxon>Cyanobacteriota</taxon>
        <taxon>Cyanophyceae</taxon>
        <taxon>Nostocales</taxon>
        <taxon>Nodulariaceae</taxon>
        <taxon>Anabaenopsis</taxon>
    </lineage>
</organism>
<keyword evidence="3" id="KW-1185">Reference proteome</keyword>
<evidence type="ECO:0000256" key="1">
    <source>
        <dbReference type="SAM" id="SignalP"/>
    </source>
</evidence>
<feature type="signal peptide" evidence="1">
    <location>
        <begin position="1"/>
        <end position="26"/>
    </location>
</feature>
<keyword evidence="1" id="KW-0732">Signal</keyword>
<gene>
    <name evidence="2" type="ORF">NIES21_31360</name>
</gene>
<dbReference type="OrthoDB" id="747120at2"/>
<protein>
    <submittedName>
        <fullName evidence="2">Uncharacterized protein</fullName>
    </submittedName>
</protein>
<accession>A0A1Z4GIH5</accession>
<feature type="chain" id="PRO_5012509414" evidence="1">
    <location>
        <begin position="27"/>
        <end position="293"/>
    </location>
</feature>
<name>A0A1Z4GIH5_9CYAN</name>
<dbReference type="EMBL" id="AP018174">
    <property type="protein sequence ID" value="BAY17300.1"/>
    <property type="molecule type" value="Genomic_DNA"/>
</dbReference>
<reference evidence="2 3" key="1">
    <citation type="submission" date="2017-06" db="EMBL/GenBank/DDBJ databases">
        <title>Genome sequencing of cyanobaciteial culture collection at National Institute for Environmental Studies (NIES).</title>
        <authorList>
            <person name="Hirose Y."/>
            <person name="Shimura Y."/>
            <person name="Fujisawa T."/>
            <person name="Nakamura Y."/>
            <person name="Kawachi M."/>
        </authorList>
    </citation>
    <scope>NUCLEOTIDE SEQUENCE [LARGE SCALE GENOMIC DNA]</scope>
    <source>
        <strain evidence="2 3">NIES-21</strain>
    </source>
</reference>
<sequence length="293" mass="33357">MQKINKYVFLSLTAVGLSVGYSSLFATETHIQTVPNLDKQLLAQSQTIPSVYEYLAKNNPESYNFLKKQLDKSIEDAKKPSVDKVVNNLWSLSTTNPKIKTRERNGKTEFLMVSWLYTSNPSTDWAVGTKEISRQTWLTVFPQVQEFCQSYKGTGINLPGKVMLALRLQQYLGLILNKYANKTHFVEMWVKAEDLSRPCIDPEINDSSCNVLPVPVPKSNAILHKIYTNSYENKEKEYYPWSGLGYTYDWGNPKKPHVGASEFLINGTKDKPVTVEVAAVKETIEYCNNQHLK</sequence>
<proteinExistence type="predicted"/>
<evidence type="ECO:0000313" key="3">
    <source>
        <dbReference type="Proteomes" id="UP000218287"/>
    </source>
</evidence>
<dbReference type="AlphaFoldDB" id="A0A1Z4GIH5"/>
<evidence type="ECO:0000313" key="2">
    <source>
        <dbReference type="EMBL" id="BAY17300.1"/>
    </source>
</evidence>